<sequence>MKLQPYWLDSAPVFGGGNPGPVEGRADVVVIGAGFTGLSAALTLARTGASVVVLDADRVVGQASGRNGGHCNTGTAQDFGALMAQFGLARARAFYQSFVQAVDTVEALIAEEGIDCDFMRPGKLKLAAKPEHFAKLARAYEILAKHVDQDVALVAPERIRDEVGSDRYHGGLLSTRGAQMHMGRFGVGMAEAAARRGARIYEHAAVTGLKRLQGDAYEVTSTRGVIRADKVLVATGSSQMGPFKFFERRMAPVGSFVLATAPIDQPVLDALLPHRRAYVTTKNIGNYFRTTPDNRLIFGGRAQFAMSNPKSDEKSGRILRETLGQTFPALRDVAIDYCWGGLIDVTVDRLPRAGVHDGLYYSMGYSGHGTHMATHMGQVMATLIAGKARDLEDVAPWVGMAWREIPLQAGRQYFLPLIGAYYRLQDILH</sequence>
<dbReference type="EMBL" id="JAPMXC010000001">
    <property type="protein sequence ID" value="MCY0387251.1"/>
    <property type="molecule type" value="Genomic_DNA"/>
</dbReference>
<keyword evidence="4" id="KW-1185">Reference proteome</keyword>
<dbReference type="Gene3D" id="3.30.9.10">
    <property type="entry name" value="D-Amino Acid Oxidase, subunit A, domain 2"/>
    <property type="match status" value="1"/>
</dbReference>
<protein>
    <submittedName>
        <fullName evidence="3">FAD-binding oxidoreductase</fullName>
    </submittedName>
</protein>
<evidence type="ECO:0000313" key="3">
    <source>
        <dbReference type="EMBL" id="MCY0387251.1"/>
    </source>
</evidence>
<dbReference type="Pfam" id="PF01266">
    <property type="entry name" value="DAO"/>
    <property type="match status" value="1"/>
</dbReference>
<proteinExistence type="predicted"/>
<dbReference type="RefSeq" id="WP_267847006.1">
    <property type="nucleotide sequence ID" value="NZ_JAPMXC010000001.1"/>
</dbReference>
<keyword evidence="1" id="KW-0560">Oxidoreductase</keyword>
<evidence type="ECO:0000313" key="4">
    <source>
        <dbReference type="Proteomes" id="UP001082899"/>
    </source>
</evidence>
<dbReference type="InterPro" id="IPR006076">
    <property type="entry name" value="FAD-dep_OxRdtase"/>
</dbReference>
<comment type="caution">
    <text evidence="3">The sequence shown here is derived from an EMBL/GenBank/DDBJ whole genome shotgun (WGS) entry which is preliminary data.</text>
</comment>
<reference evidence="3" key="1">
    <citation type="submission" date="2022-11" db="EMBL/GenBank/DDBJ databases">
        <title>Robbsia betulipollinis sp. nov., isolated from pollen of birch (Betula pendula).</title>
        <authorList>
            <person name="Shi H."/>
            <person name="Ambika Manirajan B."/>
            <person name="Ratering S."/>
            <person name="Geissler-Plaum R."/>
            <person name="Schnell S."/>
        </authorList>
    </citation>
    <scope>NUCLEOTIDE SEQUENCE</scope>
    <source>
        <strain evidence="3">Bb-Pol-6</strain>
    </source>
</reference>
<feature type="domain" description="FAD dependent oxidoreductase" evidence="2">
    <location>
        <begin position="27"/>
        <end position="382"/>
    </location>
</feature>
<dbReference type="PANTHER" id="PTHR13847">
    <property type="entry name" value="SARCOSINE DEHYDROGENASE-RELATED"/>
    <property type="match status" value="1"/>
</dbReference>
<accession>A0ABT3ZL28</accession>
<dbReference type="InterPro" id="IPR036188">
    <property type="entry name" value="FAD/NAD-bd_sf"/>
</dbReference>
<evidence type="ECO:0000256" key="1">
    <source>
        <dbReference type="ARBA" id="ARBA00023002"/>
    </source>
</evidence>
<organism evidence="3 4">
    <name type="scientific">Robbsia betulipollinis</name>
    <dbReference type="NCBI Taxonomy" id="2981849"/>
    <lineage>
        <taxon>Bacteria</taxon>
        <taxon>Pseudomonadati</taxon>
        <taxon>Pseudomonadota</taxon>
        <taxon>Betaproteobacteria</taxon>
        <taxon>Burkholderiales</taxon>
        <taxon>Burkholderiaceae</taxon>
        <taxon>Robbsia</taxon>
    </lineage>
</organism>
<gene>
    <name evidence="3" type="ORF">OVY01_08390</name>
</gene>
<dbReference type="Proteomes" id="UP001082899">
    <property type="component" value="Unassembled WGS sequence"/>
</dbReference>
<dbReference type="PANTHER" id="PTHR13847:SF281">
    <property type="entry name" value="FAD DEPENDENT OXIDOREDUCTASE DOMAIN-CONTAINING PROTEIN"/>
    <property type="match status" value="1"/>
</dbReference>
<dbReference type="SUPFAM" id="SSF51905">
    <property type="entry name" value="FAD/NAD(P)-binding domain"/>
    <property type="match status" value="1"/>
</dbReference>
<evidence type="ECO:0000259" key="2">
    <source>
        <dbReference type="Pfam" id="PF01266"/>
    </source>
</evidence>
<dbReference type="Gene3D" id="3.50.50.60">
    <property type="entry name" value="FAD/NAD(P)-binding domain"/>
    <property type="match status" value="1"/>
</dbReference>
<name>A0ABT3ZL28_9BURK</name>